<keyword evidence="1" id="KW-0233">DNA recombination</keyword>
<dbReference type="InterPro" id="IPR011010">
    <property type="entry name" value="DNA_brk_join_enz"/>
</dbReference>
<sequence length="569" mass="63499">MVEHSNIPTLADVLVRIDAMEEGTRRRDLRSAVLSFCKAVGKRPEEILVIPHEIRALREAVQPLAIGISKARWANICSGLNKAIALVRDLVPSRNTTPLLPDWEELLDVLPNHLVRKMSPGARYLSGKGVAPSAVSLDDLLGYCEAIKTNRMRRNAEHAADDFLWAWNRTAQQYPAWPQVHIPREDKRDTYSLPLETFPPSFAVDIDAYIGRLSQGILFDLDDDDEDEDEIDFGPLKPVRPATVVTRQRQLRAAASALVHSGVNPAEITSIATLAALPNAKRILHFMMQRNPDGQSSAGVAQLAIFIAKIAKHWVKVDTTHHDKLKRLASRVAVPVSGMTAKNRDRLRVFDDPEMVAAFVCLPDTIQKAVEKDRRAPKLKAHLAQMAAAIAIQIVIPLRRTNLAAIDINRHLVANRNGVYLVIPEAETKNRELINFQIPGFALEVVKWYIRDYRPYLVAGESSALFPGRGGALKSPHTLGLQLKKTIKQFLDIDFNIHLFRHAAGKIFLDINPGNYEVLRQLLRHKSINTTTSAYSGAETRQAGLLYANIVENLRIAHAPRRKAKGKKS</sequence>
<gene>
    <name evidence="3" type="ORF">ACFSAG_12500</name>
</gene>
<evidence type="ECO:0000259" key="2">
    <source>
        <dbReference type="PROSITE" id="PS51898"/>
    </source>
</evidence>
<protein>
    <recommendedName>
        <fullName evidence="2">Tyr recombinase domain-containing protein</fullName>
    </recommendedName>
</protein>
<name>A0ABW4MEW4_9SPHN</name>
<evidence type="ECO:0000256" key="1">
    <source>
        <dbReference type="ARBA" id="ARBA00023172"/>
    </source>
</evidence>
<dbReference type="Gene3D" id="1.10.443.10">
    <property type="entry name" value="Intergrase catalytic core"/>
    <property type="match status" value="1"/>
</dbReference>
<keyword evidence="4" id="KW-1185">Reference proteome</keyword>
<dbReference type="EMBL" id="JBHUEL010000010">
    <property type="protein sequence ID" value="MFD1767659.1"/>
    <property type="molecule type" value="Genomic_DNA"/>
</dbReference>
<dbReference type="RefSeq" id="WP_381515304.1">
    <property type="nucleotide sequence ID" value="NZ_JBHUEL010000010.1"/>
</dbReference>
<dbReference type="SUPFAM" id="SSF56349">
    <property type="entry name" value="DNA breaking-rejoining enzymes"/>
    <property type="match status" value="1"/>
</dbReference>
<organism evidence="3 4">
    <name type="scientific">Sphingorhabdus buctiana</name>
    <dbReference type="NCBI Taxonomy" id="1508805"/>
    <lineage>
        <taxon>Bacteria</taxon>
        <taxon>Pseudomonadati</taxon>
        <taxon>Pseudomonadota</taxon>
        <taxon>Alphaproteobacteria</taxon>
        <taxon>Sphingomonadales</taxon>
        <taxon>Sphingomonadaceae</taxon>
        <taxon>Sphingorhabdus</taxon>
    </lineage>
</organism>
<accession>A0ABW4MEW4</accession>
<proteinExistence type="predicted"/>
<dbReference type="Proteomes" id="UP001597215">
    <property type="component" value="Unassembled WGS sequence"/>
</dbReference>
<comment type="caution">
    <text evidence="3">The sequence shown here is derived from an EMBL/GenBank/DDBJ whole genome shotgun (WGS) entry which is preliminary data.</text>
</comment>
<evidence type="ECO:0000313" key="4">
    <source>
        <dbReference type="Proteomes" id="UP001597215"/>
    </source>
</evidence>
<evidence type="ECO:0000313" key="3">
    <source>
        <dbReference type="EMBL" id="MFD1767659.1"/>
    </source>
</evidence>
<dbReference type="PROSITE" id="PS51898">
    <property type="entry name" value="TYR_RECOMBINASE"/>
    <property type="match status" value="1"/>
</dbReference>
<dbReference type="CDD" id="cd00397">
    <property type="entry name" value="DNA_BRE_C"/>
    <property type="match status" value="1"/>
</dbReference>
<feature type="domain" description="Tyr recombinase" evidence="2">
    <location>
        <begin position="365"/>
        <end position="548"/>
    </location>
</feature>
<reference evidence="4" key="1">
    <citation type="journal article" date="2019" name="Int. J. Syst. Evol. Microbiol.">
        <title>The Global Catalogue of Microorganisms (GCM) 10K type strain sequencing project: providing services to taxonomists for standard genome sequencing and annotation.</title>
        <authorList>
            <consortium name="The Broad Institute Genomics Platform"/>
            <consortium name="The Broad Institute Genome Sequencing Center for Infectious Disease"/>
            <person name="Wu L."/>
            <person name="Ma J."/>
        </authorList>
    </citation>
    <scope>NUCLEOTIDE SEQUENCE [LARGE SCALE GENOMIC DNA]</scope>
    <source>
        <strain evidence="4">CGMCC 1.12449</strain>
    </source>
</reference>
<dbReference type="InterPro" id="IPR002104">
    <property type="entry name" value="Integrase_catalytic"/>
</dbReference>
<dbReference type="InterPro" id="IPR013762">
    <property type="entry name" value="Integrase-like_cat_sf"/>
</dbReference>